<reference evidence="1" key="1">
    <citation type="journal article" date="2005" name="BMC Biol.">
        <title>The sequence of rice chromosomes 11 and 12, rich in disease resistance genes and recent gene duplications.</title>
        <authorList>
            <consortium name="The rice chromosomes 11 and 12 sequencing consortia"/>
        </authorList>
    </citation>
    <scope>NUCLEOTIDE SEQUENCE [LARGE SCALE GENOMIC DNA]</scope>
</reference>
<gene>
    <name evidence="1" type="ordered locus">LOC_Os12g07510</name>
</gene>
<dbReference type="AlphaFoldDB" id="Q2QX15"/>
<reference evidence="1" key="2">
    <citation type="submission" date="2005-04" db="EMBL/GenBank/DDBJ databases">
        <authorList>
            <person name="Buell C.R."/>
            <person name="Wing R.A."/>
            <person name="McCombie W.A."/>
            <person name="Ouyang S."/>
        </authorList>
    </citation>
    <scope>NUCLEOTIDE SEQUENCE</scope>
</reference>
<evidence type="ECO:0000313" key="1">
    <source>
        <dbReference type="EMBL" id="ABA96583.1"/>
    </source>
</evidence>
<proteinExistence type="predicted"/>
<protein>
    <submittedName>
        <fullName evidence="1">Uncharacterized protein</fullName>
    </submittedName>
</protein>
<dbReference type="EMBL" id="DP000011">
    <property type="protein sequence ID" value="ABA96583.1"/>
    <property type="molecule type" value="Genomic_DNA"/>
</dbReference>
<organism evidence="1">
    <name type="scientific">Oryza sativa subsp. japonica</name>
    <name type="common">Rice</name>
    <dbReference type="NCBI Taxonomy" id="39947"/>
    <lineage>
        <taxon>Eukaryota</taxon>
        <taxon>Viridiplantae</taxon>
        <taxon>Streptophyta</taxon>
        <taxon>Embryophyta</taxon>
        <taxon>Tracheophyta</taxon>
        <taxon>Spermatophyta</taxon>
        <taxon>Magnoliopsida</taxon>
        <taxon>Liliopsida</taxon>
        <taxon>Poales</taxon>
        <taxon>Poaceae</taxon>
        <taxon>BOP clade</taxon>
        <taxon>Oryzoideae</taxon>
        <taxon>Oryzeae</taxon>
        <taxon>Oryzinae</taxon>
        <taxon>Oryza</taxon>
        <taxon>Oryza sativa</taxon>
    </lineage>
</organism>
<sequence>MASIWSLDSHGLSRSSWPWKGREDVVAVAAPLNAELVAGSGKMGEVERRSEVERRQRGEGRGRRQREFIVEVGEWGDTGGEFVAGELAEVGGTSTTRHGWYDIVCGIVIARCHELVLVGSHVANIIFNQRREACCGWQASAVGGWMRVWRRAGKKWEIGRGGRLSLLVTSRRANAGMATRGEEWGEGERRRARARQWLRERGREAVGTAGAMGGVAAK</sequence>
<accession>Q2QX15</accession>
<name>Q2QX15_ORYSJ</name>
<reference evidence="1" key="3">
    <citation type="submission" date="2006-01" db="EMBL/GenBank/DDBJ databases">
        <authorList>
            <person name="Buell R."/>
        </authorList>
    </citation>
    <scope>NUCLEOTIDE SEQUENCE</scope>
</reference>